<sequence length="9" mass="1102">MGWSSFFQL</sequence>
<accession>A0A2P2R1B8</accession>
<proteinExistence type="predicted"/>
<protein>
    <submittedName>
        <fullName evidence="1">Uncharacterized protein</fullName>
    </submittedName>
</protein>
<evidence type="ECO:0000313" key="1">
    <source>
        <dbReference type="EMBL" id="MBX73007.1"/>
    </source>
</evidence>
<organism evidence="1">
    <name type="scientific">Rhizophora mucronata</name>
    <name type="common">Asiatic mangrove</name>
    <dbReference type="NCBI Taxonomy" id="61149"/>
    <lineage>
        <taxon>Eukaryota</taxon>
        <taxon>Viridiplantae</taxon>
        <taxon>Streptophyta</taxon>
        <taxon>Embryophyta</taxon>
        <taxon>Tracheophyta</taxon>
        <taxon>Spermatophyta</taxon>
        <taxon>Magnoliopsida</taxon>
        <taxon>eudicotyledons</taxon>
        <taxon>Gunneridae</taxon>
        <taxon>Pentapetalae</taxon>
        <taxon>rosids</taxon>
        <taxon>fabids</taxon>
        <taxon>Malpighiales</taxon>
        <taxon>Rhizophoraceae</taxon>
        <taxon>Rhizophora</taxon>
    </lineage>
</organism>
<reference evidence="1" key="1">
    <citation type="submission" date="2018-02" db="EMBL/GenBank/DDBJ databases">
        <title>Rhizophora mucronata_Transcriptome.</title>
        <authorList>
            <person name="Meera S.P."/>
            <person name="Sreeshan A."/>
            <person name="Augustine A."/>
        </authorList>
    </citation>
    <scope>NUCLEOTIDE SEQUENCE</scope>
    <source>
        <tissue evidence="1">Leaf</tissue>
    </source>
</reference>
<name>A0A2P2R1B8_RHIMU</name>
<dbReference type="EMBL" id="GGEC01092523">
    <property type="protein sequence ID" value="MBX73007.1"/>
    <property type="molecule type" value="Transcribed_RNA"/>
</dbReference>